<feature type="domain" description="GGDEF" evidence="3">
    <location>
        <begin position="344"/>
        <end position="478"/>
    </location>
</feature>
<proteinExistence type="predicted"/>
<dbReference type="InterPro" id="IPR050469">
    <property type="entry name" value="Diguanylate_Cyclase"/>
</dbReference>
<dbReference type="GO" id="GO:0052621">
    <property type="term" value="F:diguanylate cyclase activity"/>
    <property type="evidence" value="ECO:0007669"/>
    <property type="project" value="UniProtKB-EC"/>
</dbReference>
<dbReference type="EC" id="2.7.7.65" evidence="1"/>
<keyword evidence="6" id="KW-1185">Reference proteome</keyword>
<organism evidence="5 6">
    <name type="scientific">Stieleria marina</name>
    <dbReference type="NCBI Taxonomy" id="1930275"/>
    <lineage>
        <taxon>Bacteria</taxon>
        <taxon>Pseudomonadati</taxon>
        <taxon>Planctomycetota</taxon>
        <taxon>Planctomycetia</taxon>
        <taxon>Pirellulales</taxon>
        <taxon>Pirellulaceae</taxon>
        <taxon>Stieleria</taxon>
    </lineage>
</organism>
<protein>
    <recommendedName>
        <fullName evidence="1">diguanylate cyclase</fullName>
        <ecNumber evidence="1">2.7.7.65</ecNumber>
    </recommendedName>
</protein>
<dbReference type="PROSITE" id="PS51833">
    <property type="entry name" value="HDOD"/>
    <property type="match status" value="1"/>
</dbReference>
<dbReference type="Proteomes" id="UP000319817">
    <property type="component" value="Chromosome"/>
</dbReference>
<dbReference type="NCBIfam" id="TIGR00254">
    <property type="entry name" value="GGDEF"/>
    <property type="match status" value="1"/>
</dbReference>
<comment type="catalytic activity">
    <reaction evidence="2">
        <text>2 GTP = 3',3'-c-di-GMP + 2 diphosphate</text>
        <dbReference type="Rhea" id="RHEA:24898"/>
        <dbReference type="ChEBI" id="CHEBI:33019"/>
        <dbReference type="ChEBI" id="CHEBI:37565"/>
        <dbReference type="ChEBI" id="CHEBI:58805"/>
        <dbReference type="EC" id="2.7.7.65"/>
    </reaction>
</comment>
<reference evidence="5 6" key="1">
    <citation type="submission" date="2019-02" db="EMBL/GenBank/DDBJ databases">
        <title>Deep-cultivation of Planctomycetes and their phenomic and genomic characterization uncovers novel biology.</title>
        <authorList>
            <person name="Wiegand S."/>
            <person name="Jogler M."/>
            <person name="Boedeker C."/>
            <person name="Pinto D."/>
            <person name="Vollmers J."/>
            <person name="Rivas-Marin E."/>
            <person name="Kohn T."/>
            <person name="Peeters S.H."/>
            <person name="Heuer A."/>
            <person name="Rast P."/>
            <person name="Oberbeckmann S."/>
            <person name="Bunk B."/>
            <person name="Jeske O."/>
            <person name="Meyerdierks A."/>
            <person name="Storesund J.E."/>
            <person name="Kallscheuer N."/>
            <person name="Luecker S."/>
            <person name="Lage O.M."/>
            <person name="Pohl T."/>
            <person name="Merkel B.J."/>
            <person name="Hornburger P."/>
            <person name="Mueller R.-W."/>
            <person name="Bruemmer F."/>
            <person name="Labrenz M."/>
            <person name="Spormann A.M."/>
            <person name="Op den Camp H."/>
            <person name="Overmann J."/>
            <person name="Amann R."/>
            <person name="Jetten M.S.M."/>
            <person name="Mascher T."/>
            <person name="Medema M.H."/>
            <person name="Devos D.P."/>
            <person name="Kaster A.-K."/>
            <person name="Ovreas L."/>
            <person name="Rohde M."/>
            <person name="Galperin M.Y."/>
            <person name="Jogler C."/>
        </authorList>
    </citation>
    <scope>NUCLEOTIDE SEQUENCE [LARGE SCALE GENOMIC DNA]</scope>
    <source>
        <strain evidence="5 6">K23_9</strain>
    </source>
</reference>
<name>A0A517NX27_9BACT</name>
<dbReference type="RefSeq" id="WP_419189085.1">
    <property type="nucleotide sequence ID" value="NZ_CP036526.1"/>
</dbReference>
<dbReference type="Gene3D" id="3.30.70.270">
    <property type="match status" value="1"/>
</dbReference>
<dbReference type="InterPro" id="IPR000160">
    <property type="entry name" value="GGDEF_dom"/>
</dbReference>
<sequence length="487" mass="54572">MHDCLNKVLNNAAVPSPPTVAAEILDLVAQSESTIDQITQVISSDPNLSGRLIAYCNSPIVGCKRTIGSLPQAVVVLGLRKLRLIALSFSLLETKDENGFDYEQFWRRSLATAIASQLVGERSNGSSQESFLQGLVLNVGQIGLANTFSKLYSDLDTDENGTVCTVDESEMFGIHRYGVGAEMLQKWHFPEHMVDAVGQYDPLILNHRTKPFQLAERLALLLTSDNIAVHQIDETKRVAEAWLGIDSIAFAEIFEQMLEHWKSFEKLFQFDSIPFDSLGEMESIAKQRLIDMAMGMDSEVEVLRQEYQDLKRSSLVDVLTRLKNREAYEFEVPGVVDYHRRQKKSFGILVIDIDHFKSINDTYGHAGGDAVLKAVGECLIQNCRKYDTVYRYGGEEFVAMIVDCVQFSTERIADRFRAAIEALRIPFESEMLKITASIGICWTEHGETESLDKLFQIADSNLYHAKHSGRNCCVVRPESPGVSIPVS</sequence>
<evidence type="ECO:0000259" key="3">
    <source>
        <dbReference type="PROSITE" id="PS50887"/>
    </source>
</evidence>
<evidence type="ECO:0000313" key="6">
    <source>
        <dbReference type="Proteomes" id="UP000319817"/>
    </source>
</evidence>
<dbReference type="SMART" id="SM00267">
    <property type="entry name" value="GGDEF"/>
    <property type="match status" value="1"/>
</dbReference>
<dbReference type="InterPro" id="IPR043128">
    <property type="entry name" value="Rev_trsase/Diguanyl_cyclase"/>
</dbReference>
<dbReference type="PANTHER" id="PTHR45138:SF9">
    <property type="entry name" value="DIGUANYLATE CYCLASE DGCM-RELATED"/>
    <property type="match status" value="1"/>
</dbReference>
<dbReference type="SUPFAM" id="SSF55073">
    <property type="entry name" value="Nucleotide cyclase"/>
    <property type="match status" value="1"/>
</dbReference>
<evidence type="ECO:0000256" key="1">
    <source>
        <dbReference type="ARBA" id="ARBA00012528"/>
    </source>
</evidence>
<keyword evidence="5" id="KW-0548">Nucleotidyltransferase</keyword>
<dbReference type="Gene3D" id="1.10.3210.10">
    <property type="entry name" value="Hypothetical protein af1432"/>
    <property type="match status" value="1"/>
</dbReference>
<dbReference type="EMBL" id="CP036526">
    <property type="protein sequence ID" value="QDT11658.1"/>
    <property type="molecule type" value="Genomic_DNA"/>
</dbReference>
<dbReference type="InterPro" id="IPR013976">
    <property type="entry name" value="HDOD"/>
</dbReference>
<dbReference type="FunFam" id="3.30.70.270:FF:000001">
    <property type="entry name" value="Diguanylate cyclase domain protein"/>
    <property type="match status" value="1"/>
</dbReference>
<evidence type="ECO:0000259" key="4">
    <source>
        <dbReference type="PROSITE" id="PS51833"/>
    </source>
</evidence>
<evidence type="ECO:0000313" key="5">
    <source>
        <dbReference type="EMBL" id="QDT11658.1"/>
    </source>
</evidence>
<dbReference type="Pfam" id="PF00990">
    <property type="entry name" value="GGDEF"/>
    <property type="match status" value="1"/>
</dbReference>
<keyword evidence="5" id="KW-0808">Transferase</keyword>
<accession>A0A517NX27</accession>
<dbReference type="AlphaFoldDB" id="A0A517NX27"/>
<dbReference type="InterPro" id="IPR029787">
    <property type="entry name" value="Nucleotide_cyclase"/>
</dbReference>
<dbReference type="PROSITE" id="PS50887">
    <property type="entry name" value="GGDEF"/>
    <property type="match status" value="1"/>
</dbReference>
<dbReference type="PANTHER" id="PTHR45138">
    <property type="entry name" value="REGULATORY COMPONENTS OF SENSORY TRANSDUCTION SYSTEM"/>
    <property type="match status" value="1"/>
</dbReference>
<gene>
    <name evidence="5" type="primary">dosC</name>
    <name evidence="5" type="ORF">K239x_36580</name>
</gene>
<feature type="domain" description="HDOD" evidence="4">
    <location>
        <begin position="14"/>
        <end position="203"/>
    </location>
</feature>
<dbReference type="CDD" id="cd01949">
    <property type="entry name" value="GGDEF"/>
    <property type="match status" value="1"/>
</dbReference>
<dbReference type="SUPFAM" id="SSF109604">
    <property type="entry name" value="HD-domain/PDEase-like"/>
    <property type="match status" value="1"/>
</dbReference>
<dbReference type="Pfam" id="PF08668">
    <property type="entry name" value="HDOD"/>
    <property type="match status" value="1"/>
</dbReference>
<evidence type="ECO:0000256" key="2">
    <source>
        <dbReference type="ARBA" id="ARBA00034247"/>
    </source>
</evidence>